<dbReference type="EMBL" id="JALJOV010000040">
    <property type="protein sequence ID" value="KAK9868201.1"/>
    <property type="molecule type" value="Genomic_DNA"/>
</dbReference>
<evidence type="ECO:0000256" key="7">
    <source>
        <dbReference type="SAM" id="MobiDB-lite"/>
    </source>
</evidence>
<keyword evidence="5 6" id="KW-0067">ATP-binding</keyword>
<dbReference type="Proteomes" id="UP001485043">
    <property type="component" value="Unassembled WGS sequence"/>
</dbReference>
<dbReference type="InterPro" id="IPR051681">
    <property type="entry name" value="Ser/Thr_Kinases-Pseudokinases"/>
</dbReference>
<dbReference type="Gene3D" id="1.10.510.10">
    <property type="entry name" value="Transferase(Phosphotransferase) domain 1"/>
    <property type="match status" value="1"/>
</dbReference>
<dbReference type="Pfam" id="PF07714">
    <property type="entry name" value="PK_Tyr_Ser-Thr"/>
    <property type="match status" value="1"/>
</dbReference>
<sequence length="908" mass="96733">MRVTDALLIAIPIALFIAGLVLGLWLGAKWLSGSAGHKYNQTQQLDKVVVLAHSPGSSSASPRTSHDNKIRTRIDTYDGIQRSLGHVAPVPVRRTGSVELGDICRTASALSMFLEEAEQRPLINRLLSMPSAPRDPSLMDTQVMESSNPNIEVQMSEIDLAEQIGRGGFGAVYKGSWRGAQVAVKYIICDVADAEAVNQSVREVVLSKKMSHPNVVQTYGFTMTAGSDLASGIQGPNAELELLEKALSKGSTAAIPVAASCTGQALPPANIAPARRATEPSAAATMSLRRASFAPKVPVVTSVQIRATMAMPQPALSKIDVGNRHEGPQEDGTQLVTSPFSAAAGPPISPLQPDALSAATGDQLLSNKSSGEMRLAASRSEAGIPVTPPSTKCGPLPSNSPFETPSRMLTRGSDSFNQLEANESLFDGTFGTPSLDGAEARPSRLSAPRPPSGRRRTFRQLIMDSVPGLEGVAEALPLATCPESPAHVHETASAGAVSHKASLVADLDVETRSHAEAHQSLGGSARQSHANEGEALNEDDTLLGGPVPSTDSPSIAPSALLGNSPAVLPPRRPPDIDDVLSDAGLACSYASFNSDEGFGSPLTRRHRDHQNARAADIAQLEESEAFMVVIMEYCDLGSLLRAISKKAFRPHGKWSYATTYRACLRTAQEVAKGMEYIHSYDIVHGDLKPGNVLLKTHRIDRRGYIAKVSDFGLSRPLVGKDGLVQVGNAVGTISYTAPETFTENVLQKPSDVFAFGILMWEIFYCKSAHEGLLEIQICHMVTEQGLRPEFDDTCPLPYQHLATDCWSANPASRPSFKELVVKLTEIEGEFRRECHRQRSAAGSQAPSGATTPIPRSRRASGLGPHALLPSMSGSATGISPAMRPVTLSRLASSGPERLPRSSESIEQL</sequence>
<evidence type="ECO:0000313" key="10">
    <source>
        <dbReference type="EMBL" id="KAK9868201.1"/>
    </source>
</evidence>
<dbReference type="SUPFAM" id="SSF56112">
    <property type="entry name" value="Protein kinase-like (PK-like)"/>
    <property type="match status" value="1"/>
</dbReference>
<evidence type="ECO:0000256" key="3">
    <source>
        <dbReference type="ARBA" id="ARBA00022741"/>
    </source>
</evidence>
<dbReference type="SMART" id="SM00220">
    <property type="entry name" value="S_TKc"/>
    <property type="match status" value="1"/>
</dbReference>
<feature type="region of interest" description="Disordered" evidence="7">
    <location>
        <begin position="319"/>
        <end position="355"/>
    </location>
</feature>
<dbReference type="PANTHER" id="PTHR44329:SF214">
    <property type="entry name" value="PROTEIN KINASE DOMAIN-CONTAINING PROTEIN"/>
    <property type="match status" value="1"/>
</dbReference>
<feature type="compositionally biased region" description="Polar residues" evidence="7">
    <location>
        <begin position="331"/>
        <end position="340"/>
    </location>
</feature>
<keyword evidence="4" id="KW-0418">Kinase</keyword>
<dbReference type="PRINTS" id="PR00109">
    <property type="entry name" value="TYRKINASE"/>
</dbReference>
<feature type="compositionally biased region" description="Polar residues" evidence="7">
    <location>
        <begin position="521"/>
        <end position="530"/>
    </location>
</feature>
<feature type="binding site" evidence="6">
    <location>
        <position position="185"/>
    </location>
    <ligand>
        <name>ATP</name>
        <dbReference type="ChEBI" id="CHEBI:30616"/>
    </ligand>
</feature>
<dbReference type="InterPro" id="IPR008271">
    <property type="entry name" value="Ser/Thr_kinase_AS"/>
</dbReference>
<reference evidence="10 11" key="1">
    <citation type="journal article" date="2024" name="Nat. Commun.">
        <title>Phylogenomics reveals the evolutionary origins of lichenization in chlorophyte algae.</title>
        <authorList>
            <person name="Puginier C."/>
            <person name="Libourel C."/>
            <person name="Otte J."/>
            <person name="Skaloud P."/>
            <person name="Haon M."/>
            <person name="Grisel S."/>
            <person name="Petersen M."/>
            <person name="Berrin J.G."/>
            <person name="Delaux P.M."/>
            <person name="Dal Grande F."/>
            <person name="Keller J."/>
        </authorList>
    </citation>
    <scope>NUCLEOTIDE SEQUENCE [LARGE SCALE GENOMIC DNA]</scope>
    <source>
        <strain evidence="10 11">SAG 2523</strain>
    </source>
</reference>
<evidence type="ECO:0000256" key="2">
    <source>
        <dbReference type="ARBA" id="ARBA00022679"/>
    </source>
</evidence>
<feature type="region of interest" description="Disordered" evidence="7">
    <location>
        <begin position="512"/>
        <end position="575"/>
    </location>
</feature>
<keyword evidence="8" id="KW-1133">Transmembrane helix</keyword>
<dbReference type="GO" id="GO:0004674">
    <property type="term" value="F:protein serine/threonine kinase activity"/>
    <property type="evidence" value="ECO:0007669"/>
    <property type="project" value="UniProtKB-KW"/>
</dbReference>
<protein>
    <recommendedName>
        <fullName evidence="9">Protein kinase domain-containing protein</fullName>
    </recommendedName>
</protein>
<keyword evidence="2" id="KW-0808">Transferase</keyword>
<feature type="region of interest" description="Disordered" evidence="7">
    <location>
        <begin position="833"/>
        <end position="908"/>
    </location>
</feature>
<keyword evidence="11" id="KW-1185">Reference proteome</keyword>
<dbReference type="PANTHER" id="PTHR44329">
    <property type="entry name" value="SERINE/THREONINE-PROTEIN KINASE TNNI3K-RELATED"/>
    <property type="match status" value="1"/>
</dbReference>
<name>A0AAW1TIK1_9CHLO</name>
<dbReference type="AlphaFoldDB" id="A0AAW1TIK1"/>
<keyword evidence="3 6" id="KW-0547">Nucleotide-binding</keyword>
<feature type="domain" description="Protein kinase" evidence="9">
    <location>
        <begin position="521"/>
        <end position="826"/>
    </location>
</feature>
<dbReference type="InterPro" id="IPR017441">
    <property type="entry name" value="Protein_kinase_ATP_BS"/>
</dbReference>
<keyword evidence="1" id="KW-0723">Serine/threonine-protein kinase</keyword>
<dbReference type="GO" id="GO:0005524">
    <property type="term" value="F:ATP binding"/>
    <property type="evidence" value="ECO:0007669"/>
    <property type="project" value="UniProtKB-UniRule"/>
</dbReference>
<evidence type="ECO:0000256" key="1">
    <source>
        <dbReference type="ARBA" id="ARBA00022527"/>
    </source>
</evidence>
<dbReference type="InterPro" id="IPR011009">
    <property type="entry name" value="Kinase-like_dom_sf"/>
</dbReference>
<feature type="compositionally biased region" description="Polar residues" evidence="7">
    <location>
        <begin position="840"/>
        <end position="850"/>
    </location>
</feature>
<organism evidence="10 11">
    <name type="scientific">Apatococcus fuscideae</name>
    <dbReference type="NCBI Taxonomy" id="2026836"/>
    <lineage>
        <taxon>Eukaryota</taxon>
        <taxon>Viridiplantae</taxon>
        <taxon>Chlorophyta</taxon>
        <taxon>core chlorophytes</taxon>
        <taxon>Trebouxiophyceae</taxon>
        <taxon>Chlorellales</taxon>
        <taxon>Chlorellaceae</taxon>
        <taxon>Apatococcus</taxon>
    </lineage>
</organism>
<dbReference type="InterPro" id="IPR000719">
    <property type="entry name" value="Prot_kinase_dom"/>
</dbReference>
<feature type="region of interest" description="Disordered" evidence="7">
    <location>
        <begin position="426"/>
        <end position="455"/>
    </location>
</feature>
<feature type="region of interest" description="Disordered" evidence="7">
    <location>
        <begin position="369"/>
        <end position="411"/>
    </location>
</feature>
<dbReference type="PROSITE" id="PS50011">
    <property type="entry name" value="PROTEIN_KINASE_DOM"/>
    <property type="match status" value="1"/>
</dbReference>
<evidence type="ECO:0000259" key="9">
    <source>
        <dbReference type="PROSITE" id="PS50011"/>
    </source>
</evidence>
<dbReference type="Pfam" id="PF00069">
    <property type="entry name" value="Pkinase"/>
    <property type="match status" value="1"/>
</dbReference>
<dbReference type="InterPro" id="IPR001245">
    <property type="entry name" value="Ser-Thr/Tyr_kinase_cat_dom"/>
</dbReference>
<accession>A0AAW1TIK1</accession>
<dbReference type="PROSITE" id="PS00107">
    <property type="entry name" value="PROTEIN_KINASE_ATP"/>
    <property type="match status" value="1"/>
</dbReference>
<evidence type="ECO:0000256" key="4">
    <source>
        <dbReference type="ARBA" id="ARBA00022777"/>
    </source>
</evidence>
<evidence type="ECO:0000256" key="5">
    <source>
        <dbReference type="ARBA" id="ARBA00022840"/>
    </source>
</evidence>
<keyword evidence="8" id="KW-0812">Transmembrane</keyword>
<feature type="transmembrane region" description="Helical" evidence="8">
    <location>
        <begin position="7"/>
        <end position="28"/>
    </location>
</feature>
<dbReference type="PROSITE" id="PS00108">
    <property type="entry name" value="PROTEIN_KINASE_ST"/>
    <property type="match status" value="1"/>
</dbReference>
<comment type="caution">
    <text evidence="10">The sequence shown here is derived from an EMBL/GenBank/DDBJ whole genome shotgun (WGS) entry which is preliminary data.</text>
</comment>
<keyword evidence="8" id="KW-0472">Membrane</keyword>
<gene>
    <name evidence="10" type="ORF">WJX84_001978</name>
</gene>
<evidence type="ECO:0000256" key="8">
    <source>
        <dbReference type="SAM" id="Phobius"/>
    </source>
</evidence>
<evidence type="ECO:0000313" key="11">
    <source>
        <dbReference type="Proteomes" id="UP001485043"/>
    </source>
</evidence>
<dbReference type="Gene3D" id="3.30.200.20">
    <property type="entry name" value="Phosphorylase Kinase, domain 1"/>
    <property type="match status" value="1"/>
</dbReference>
<evidence type="ECO:0000256" key="6">
    <source>
        <dbReference type="PROSITE-ProRule" id="PRU10141"/>
    </source>
</evidence>
<proteinExistence type="predicted"/>